<feature type="compositionally biased region" description="Polar residues" evidence="1">
    <location>
        <begin position="61"/>
        <end position="70"/>
    </location>
</feature>
<dbReference type="InterPro" id="IPR035218">
    <property type="entry name" value="DUF5327"/>
</dbReference>
<dbReference type="EMBL" id="JACHON010000007">
    <property type="protein sequence ID" value="MBB6513060.1"/>
    <property type="molecule type" value="Genomic_DNA"/>
</dbReference>
<evidence type="ECO:0000256" key="1">
    <source>
        <dbReference type="SAM" id="MobiDB-lite"/>
    </source>
</evidence>
<accession>A0A841RG22</accession>
<feature type="region of interest" description="Disordered" evidence="1">
    <location>
        <begin position="47"/>
        <end position="89"/>
    </location>
</feature>
<dbReference type="Pfam" id="PF17261">
    <property type="entry name" value="DUF5327"/>
    <property type="match status" value="1"/>
</dbReference>
<reference evidence="2 3" key="1">
    <citation type="submission" date="2020-08" db="EMBL/GenBank/DDBJ databases">
        <title>Genomic Encyclopedia of Type Strains, Phase IV (KMG-IV): sequencing the most valuable type-strain genomes for metagenomic binning, comparative biology and taxonomic classification.</title>
        <authorList>
            <person name="Goeker M."/>
        </authorList>
    </citation>
    <scope>NUCLEOTIDE SEQUENCE [LARGE SCALE GENOMIC DNA]</scope>
    <source>
        <strain evidence="2 3">DSM 11805</strain>
    </source>
</reference>
<feature type="compositionally biased region" description="Basic and acidic residues" evidence="1">
    <location>
        <begin position="72"/>
        <end position="82"/>
    </location>
</feature>
<organism evidence="2 3">
    <name type="scientific">Gracilibacillus halotolerans</name>
    <dbReference type="NCBI Taxonomy" id="74386"/>
    <lineage>
        <taxon>Bacteria</taxon>
        <taxon>Bacillati</taxon>
        <taxon>Bacillota</taxon>
        <taxon>Bacilli</taxon>
        <taxon>Bacillales</taxon>
        <taxon>Bacillaceae</taxon>
        <taxon>Gracilibacillus</taxon>
    </lineage>
</organism>
<gene>
    <name evidence="2" type="ORF">GGQ92_001850</name>
</gene>
<dbReference type="Proteomes" id="UP000572212">
    <property type="component" value="Unassembled WGS sequence"/>
</dbReference>
<protein>
    <submittedName>
        <fullName evidence="2">DNA polymerase elongation subunit (Family B)</fullName>
    </submittedName>
</protein>
<evidence type="ECO:0000313" key="3">
    <source>
        <dbReference type="Proteomes" id="UP000572212"/>
    </source>
</evidence>
<proteinExistence type="predicted"/>
<keyword evidence="3" id="KW-1185">Reference proteome</keyword>
<dbReference type="AlphaFoldDB" id="A0A841RG22"/>
<sequence>MAISNEKIFQQIQKECERALLNEGNAREHARAIQALTNLLLEENVESNETNISPKEWESMVGTNTNSPSQLIEKRLKEKDGNGDDIFDF</sequence>
<evidence type="ECO:0000313" key="2">
    <source>
        <dbReference type="EMBL" id="MBB6513060.1"/>
    </source>
</evidence>
<dbReference type="RefSeq" id="WP_184247509.1">
    <property type="nucleotide sequence ID" value="NZ_BAAACU010000053.1"/>
</dbReference>
<comment type="caution">
    <text evidence="2">The sequence shown here is derived from an EMBL/GenBank/DDBJ whole genome shotgun (WGS) entry which is preliminary data.</text>
</comment>
<name>A0A841RG22_9BACI</name>